<dbReference type="SUPFAM" id="SSF55781">
    <property type="entry name" value="GAF domain-like"/>
    <property type="match status" value="1"/>
</dbReference>
<evidence type="ECO:0000313" key="11">
    <source>
        <dbReference type="Proteomes" id="UP000520011"/>
    </source>
</evidence>
<keyword evidence="8" id="KW-0902">Two-component regulatory system</keyword>
<dbReference type="GO" id="GO:0000155">
    <property type="term" value="F:phosphorelay sensor kinase activity"/>
    <property type="evidence" value="ECO:0007669"/>
    <property type="project" value="InterPro"/>
</dbReference>
<dbReference type="InterPro" id="IPR029016">
    <property type="entry name" value="GAF-like_dom_sf"/>
</dbReference>
<sequence length="552" mass="63006">MAMNERQQIINLLTGVQSSKKSYYTELKKMVAELKKKNMQLEIINDITKSFNIDMSMDEMLKNTFDKLREIFPIERISLSLYENNKLVLTNVYPAHALYFPVGFVLPKERSLYWKVIQSLEKIFYQVQEDKDSYIENKVYKALGIRNVLLIPLISKGQVIGMLSIGSTETVVYDEADLSFFQQFCDQLAVCIENARLYNEVLTSKKEWEETFRAVSEMILVVDLDGNILRYNDAAKEFFQFHLHKKNICQLLSIDMNESPIIENLETKKPVHRRIHIQQRVCEFHSYPVLNEKQNMYAVMIYINDITEKLRIEAQLVQSGKLAAIGEMAAGIAHELNNPLTAILGNAQLLLRSFSKDDRSYKLLSDIYSCGKRCKTIIQNLLTFSRQDEYAFEECSVNEAVEQVLGLIGDQIQKQNITIQKKLDYSVELIEGNIQQIGQIILNLLINAKDALEDMEIPEKVIAIETKSVAENEKRWVVLSVKDNGKGIGEQHLQEIFHPFFTTKRPGKGTGLGLSVSLGIAQAHGGTIEVSSELGKGSEFRLKLPAKEERGD</sequence>
<dbReference type="InterPro" id="IPR004358">
    <property type="entry name" value="Sig_transdc_His_kin-like_C"/>
</dbReference>
<keyword evidence="6 10" id="KW-0418">Kinase</keyword>
<dbReference type="InterPro" id="IPR036890">
    <property type="entry name" value="HATPase_C_sf"/>
</dbReference>
<evidence type="ECO:0000259" key="9">
    <source>
        <dbReference type="PROSITE" id="PS50109"/>
    </source>
</evidence>
<dbReference type="GO" id="GO:0005524">
    <property type="term" value="F:ATP binding"/>
    <property type="evidence" value="ECO:0007669"/>
    <property type="project" value="UniProtKB-KW"/>
</dbReference>
<feature type="domain" description="Histidine kinase" evidence="9">
    <location>
        <begin position="331"/>
        <end position="548"/>
    </location>
</feature>
<dbReference type="SMART" id="SM00388">
    <property type="entry name" value="HisKA"/>
    <property type="match status" value="1"/>
</dbReference>
<dbReference type="Gene3D" id="3.30.565.10">
    <property type="entry name" value="Histidine kinase-like ATPase, C-terminal domain"/>
    <property type="match status" value="1"/>
</dbReference>
<keyword evidence="7" id="KW-0067">ATP-binding</keyword>
<dbReference type="InterPro" id="IPR003661">
    <property type="entry name" value="HisK_dim/P_dom"/>
</dbReference>
<dbReference type="PROSITE" id="PS50109">
    <property type="entry name" value="HIS_KIN"/>
    <property type="match status" value="1"/>
</dbReference>
<dbReference type="EMBL" id="JACHEP010000003">
    <property type="protein sequence ID" value="MBB5324014.1"/>
    <property type="molecule type" value="Genomic_DNA"/>
</dbReference>
<dbReference type="InterPro" id="IPR003018">
    <property type="entry name" value="GAF"/>
</dbReference>
<dbReference type="Gene3D" id="3.30.450.20">
    <property type="entry name" value="PAS domain"/>
    <property type="match status" value="1"/>
</dbReference>
<dbReference type="Pfam" id="PF13426">
    <property type="entry name" value="PAS_9"/>
    <property type="match status" value="1"/>
</dbReference>
<dbReference type="InterPro" id="IPR035965">
    <property type="entry name" value="PAS-like_dom_sf"/>
</dbReference>
<dbReference type="Pfam" id="PF02518">
    <property type="entry name" value="HATPase_c"/>
    <property type="match status" value="1"/>
</dbReference>
<evidence type="ECO:0000313" key="10">
    <source>
        <dbReference type="EMBL" id="MBB5324014.1"/>
    </source>
</evidence>
<dbReference type="AlphaFoldDB" id="A0A7W8MU97"/>
<dbReference type="Pfam" id="PF13185">
    <property type="entry name" value="GAF_2"/>
    <property type="match status" value="1"/>
</dbReference>
<dbReference type="SUPFAM" id="SSF55785">
    <property type="entry name" value="PYP-like sensor domain (PAS domain)"/>
    <property type="match status" value="1"/>
</dbReference>
<protein>
    <recommendedName>
        <fullName evidence="2">histidine kinase</fullName>
        <ecNumber evidence="2">2.7.13.3</ecNumber>
    </recommendedName>
</protein>
<dbReference type="InterPro" id="IPR003594">
    <property type="entry name" value="HATPase_dom"/>
</dbReference>
<dbReference type="CDD" id="cd00082">
    <property type="entry name" value="HisKA"/>
    <property type="match status" value="1"/>
</dbReference>
<comment type="caution">
    <text evidence="10">The sequence shown here is derived from an EMBL/GenBank/DDBJ whole genome shotgun (WGS) entry which is preliminary data.</text>
</comment>
<dbReference type="PANTHER" id="PTHR43065">
    <property type="entry name" value="SENSOR HISTIDINE KINASE"/>
    <property type="match status" value="1"/>
</dbReference>
<dbReference type="Gene3D" id="3.30.450.40">
    <property type="match status" value="1"/>
</dbReference>
<evidence type="ECO:0000256" key="4">
    <source>
        <dbReference type="ARBA" id="ARBA00022679"/>
    </source>
</evidence>
<evidence type="ECO:0000256" key="6">
    <source>
        <dbReference type="ARBA" id="ARBA00022777"/>
    </source>
</evidence>
<dbReference type="SUPFAM" id="SSF47384">
    <property type="entry name" value="Homodimeric domain of signal transducing histidine kinase"/>
    <property type="match status" value="1"/>
</dbReference>
<dbReference type="InterPro" id="IPR000014">
    <property type="entry name" value="PAS"/>
</dbReference>
<dbReference type="InterPro" id="IPR036097">
    <property type="entry name" value="HisK_dim/P_sf"/>
</dbReference>
<evidence type="ECO:0000256" key="7">
    <source>
        <dbReference type="ARBA" id="ARBA00022840"/>
    </source>
</evidence>
<dbReference type="SUPFAM" id="SSF55874">
    <property type="entry name" value="ATPase domain of HSP90 chaperone/DNA topoisomerase II/histidine kinase"/>
    <property type="match status" value="1"/>
</dbReference>
<organism evidence="10 11">
    <name type="scientific">Anoxybacteroides tepidamans</name>
    <dbReference type="NCBI Taxonomy" id="265948"/>
    <lineage>
        <taxon>Bacteria</taxon>
        <taxon>Bacillati</taxon>
        <taxon>Bacillota</taxon>
        <taxon>Bacilli</taxon>
        <taxon>Bacillales</taxon>
        <taxon>Anoxybacillaceae</taxon>
        <taxon>Anoxybacteroides</taxon>
    </lineage>
</organism>
<keyword evidence="3" id="KW-0597">Phosphoprotein</keyword>
<reference evidence="10 11" key="1">
    <citation type="submission" date="2020-08" db="EMBL/GenBank/DDBJ databases">
        <title>Genomic Encyclopedia of Type Strains, Phase IV (KMG-IV): sequencing the most valuable type-strain genomes for metagenomic binning, comparative biology and taxonomic classification.</title>
        <authorList>
            <person name="Goeker M."/>
        </authorList>
    </citation>
    <scope>NUCLEOTIDE SEQUENCE [LARGE SCALE GENOMIC DNA]</scope>
    <source>
        <strain evidence="10 11">DSM 16325</strain>
    </source>
</reference>
<evidence type="ECO:0000256" key="2">
    <source>
        <dbReference type="ARBA" id="ARBA00012438"/>
    </source>
</evidence>
<evidence type="ECO:0000256" key="5">
    <source>
        <dbReference type="ARBA" id="ARBA00022741"/>
    </source>
</evidence>
<dbReference type="SMART" id="SM00387">
    <property type="entry name" value="HATPase_c"/>
    <property type="match status" value="1"/>
</dbReference>
<dbReference type="Proteomes" id="UP000520011">
    <property type="component" value="Unassembled WGS sequence"/>
</dbReference>
<evidence type="ECO:0000256" key="1">
    <source>
        <dbReference type="ARBA" id="ARBA00000085"/>
    </source>
</evidence>
<comment type="catalytic activity">
    <reaction evidence="1">
        <text>ATP + protein L-histidine = ADP + protein N-phospho-L-histidine.</text>
        <dbReference type="EC" id="2.7.13.3"/>
    </reaction>
</comment>
<keyword evidence="5" id="KW-0547">Nucleotide-binding</keyword>
<keyword evidence="4 10" id="KW-0808">Transferase</keyword>
<dbReference type="EC" id="2.7.13.3" evidence="2"/>
<keyword evidence="11" id="KW-1185">Reference proteome</keyword>
<proteinExistence type="predicted"/>
<accession>A0A7W8MU97</accession>
<dbReference type="InterPro" id="IPR005467">
    <property type="entry name" value="His_kinase_dom"/>
</dbReference>
<dbReference type="PANTHER" id="PTHR43065:SF42">
    <property type="entry name" value="TWO-COMPONENT SENSOR PPRA"/>
    <property type="match status" value="1"/>
</dbReference>
<gene>
    <name evidence="10" type="ORF">HNQ34_001106</name>
</gene>
<dbReference type="Gene3D" id="1.10.287.130">
    <property type="match status" value="1"/>
</dbReference>
<dbReference type="Pfam" id="PF00512">
    <property type="entry name" value="HisKA"/>
    <property type="match status" value="1"/>
</dbReference>
<dbReference type="SMART" id="SM00065">
    <property type="entry name" value="GAF"/>
    <property type="match status" value="1"/>
</dbReference>
<dbReference type="PRINTS" id="PR00344">
    <property type="entry name" value="BCTRLSENSOR"/>
</dbReference>
<evidence type="ECO:0000256" key="8">
    <source>
        <dbReference type="ARBA" id="ARBA00023012"/>
    </source>
</evidence>
<name>A0A7W8MU97_9BACL</name>
<evidence type="ECO:0000256" key="3">
    <source>
        <dbReference type="ARBA" id="ARBA00022553"/>
    </source>
</evidence>